<reference evidence="1" key="1">
    <citation type="submission" date="2014-07" db="EMBL/GenBank/DDBJ databases">
        <authorList>
            <person name="Urmite Genomes Urmite Genomes"/>
        </authorList>
    </citation>
    <scope>NUCLEOTIDE SEQUENCE</scope>
    <source>
        <strain evidence="1">11W110_air</strain>
    </source>
</reference>
<organism evidence="1">
    <name type="scientific">Arthrobacter saudimassiliensis</name>
    <dbReference type="NCBI Taxonomy" id="1461584"/>
    <lineage>
        <taxon>Bacteria</taxon>
        <taxon>Bacillati</taxon>
        <taxon>Actinomycetota</taxon>
        <taxon>Actinomycetes</taxon>
        <taxon>Micrococcales</taxon>
        <taxon>Micrococcaceae</taxon>
        <taxon>Arthrobacter</taxon>
    </lineage>
</organism>
<proteinExistence type="predicted"/>
<dbReference type="AlphaFoldDB" id="A0A078MRI9"/>
<evidence type="ECO:0000313" key="1">
    <source>
        <dbReference type="EMBL" id="CEA08007.1"/>
    </source>
</evidence>
<gene>
    <name evidence="1" type="ORF">BN1051_01342</name>
</gene>
<accession>A0A078MRI9</accession>
<dbReference type="PATRIC" id="fig|1461584.3.peg.1327"/>
<sequence length="71" mass="7419">MKALRRLDLAVLGTVWMLCVLTDWSTGAKVALNVAAVALLCAKEAAVHRRLVRGQVPAPSPRLTLVGAAAG</sequence>
<name>A0A078MRI9_9MICC</name>
<protein>
    <submittedName>
        <fullName evidence="1">Uncharacterized protein</fullName>
    </submittedName>
</protein>
<dbReference type="EMBL" id="LN483070">
    <property type="protein sequence ID" value="CEA08007.1"/>
    <property type="molecule type" value="Genomic_DNA"/>
</dbReference>